<evidence type="ECO:0000256" key="2">
    <source>
        <dbReference type="SAM" id="SignalP"/>
    </source>
</evidence>
<protein>
    <submittedName>
        <fullName evidence="3">Uncharacterized protein</fullName>
    </submittedName>
</protein>
<feature type="region of interest" description="Disordered" evidence="1">
    <location>
        <begin position="134"/>
        <end position="190"/>
    </location>
</feature>
<keyword evidence="2" id="KW-0732">Signal</keyword>
<feature type="chain" id="PRO_5035145123" evidence="2">
    <location>
        <begin position="19"/>
        <end position="394"/>
    </location>
</feature>
<feature type="signal peptide" evidence="2">
    <location>
        <begin position="1"/>
        <end position="18"/>
    </location>
</feature>
<sequence length="394" mass="40681">MHLTLLLSLAFGLESVVAGPCKSSSFTIATTATTTESLGLSSTLSTDTTKATEQSDSTTTTTLISESTFSSTVSSSVSLSDTTALSEQSELTGTTTIAISESTSLADLGSTTLVALSDISATTSTEVTSTAVSESSVSTSVLSTSDGLTSSVDASVTTSAPASTTTMESAGTTDSATTAESTTDSTLYSTQISTDTTLEATTTTTTEAPTSTTVVGEVSTTTTLLPIPTLFTLSAQGGPANGLVIHGNGLPEYSVWIGVFLTWPTNQFKYEEGTGYVLVDGNPLCALSYQGNFDFVSVIVCPTTLQFYHAPLVCDRPTDGSLKCRVAVKLYNCVTGNGGTRTCTTTDASWSNMYSSAPLYATSGTYYQLRFAAADWAHDSQVSPIGLMVSPVFT</sequence>
<dbReference type="Proteomes" id="UP000694050">
    <property type="component" value="Unassembled WGS sequence"/>
</dbReference>
<evidence type="ECO:0000313" key="3">
    <source>
        <dbReference type="EMBL" id="KAG7412370.1"/>
    </source>
</evidence>
<accession>A0A8J5TS34</accession>
<reference evidence="3" key="1">
    <citation type="submission" date="2021-04" db="EMBL/GenBank/DDBJ databases">
        <title>First draft genome resource for Brassicaceae pathogens Fusarium oxysporum f. sp. raphani and Fusarium oxysporum f. sp. rapae.</title>
        <authorList>
            <person name="Asai S."/>
        </authorList>
    </citation>
    <scope>NUCLEOTIDE SEQUENCE</scope>
    <source>
        <strain evidence="3">Tf1208</strain>
    </source>
</reference>
<feature type="compositionally biased region" description="Low complexity" evidence="1">
    <location>
        <begin position="134"/>
        <end position="186"/>
    </location>
</feature>
<evidence type="ECO:0000313" key="4">
    <source>
        <dbReference type="Proteomes" id="UP000694050"/>
    </source>
</evidence>
<dbReference type="AlphaFoldDB" id="A0A8J5TS34"/>
<proteinExistence type="predicted"/>
<gene>
    <name evidence="3" type="ORF">Forpe1208_v008370</name>
</gene>
<dbReference type="EMBL" id="JAELUQ010000006">
    <property type="protein sequence ID" value="KAG7412370.1"/>
    <property type="molecule type" value="Genomic_DNA"/>
</dbReference>
<name>A0A8J5TS34_FUSOX</name>
<organism evidence="3 4">
    <name type="scientific">Fusarium oxysporum f. sp. rapae</name>
    <dbReference type="NCBI Taxonomy" id="485398"/>
    <lineage>
        <taxon>Eukaryota</taxon>
        <taxon>Fungi</taxon>
        <taxon>Dikarya</taxon>
        <taxon>Ascomycota</taxon>
        <taxon>Pezizomycotina</taxon>
        <taxon>Sordariomycetes</taxon>
        <taxon>Hypocreomycetidae</taxon>
        <taxon>Hypocreales</taxon>
        <taxon>Nectriaceae</taxon>
        <taxon>Fusarium</taxon>
        <taxon>Fusarium oxysporum species complex</taxon>
    </lineage>
</organism>
<feature type="region of interest" description="Disordered" evidence="1">
    <location>
        <begin position="198"/>
        <end position="217"/>
    </location>
</feature>
<comment type="caution">
    <text evidence="3">The sequence shown here is derived from an EMBL/GenBank/DDBJ whole genome shotgun (WGS) entry which is preliminary data.</text>
</comment>
<evidence type="ECO:0000256" key="1">
    <source>
        <dbReference type="SAM" id="MobiDB-lite"/>
    </source>
</evidence>